<evidence type="ECO:0000256" key="1">
    <source>
        <dbReference type="SAM" id="MobiDB-lite"/>
    </source>
</evidence>
<protein>
    <submittedName>
        <fullName evidence="3">Integrase</fullName>
    </submittedName>
</protein>
<organism evidence="3 4">
    <name type="scientific">Bacillus pacificus</name>
    <dbReference type="NCBI Taxonomy" id="2026187"/>
    <lineage>
        <taxon>Bacteria</taxon>
        <taxon>Bacillati</taxon>
        <taxon>Bacillota</taxon>
        <taxon>Bacilli</taxon>
        <taxon>Bacillales</taxon>
        <taxon>Bacillaceae</taxon>
        <taxon>Bacillus</taxon>
        <taxon>Bacillus cereus group</taxon>
    </lineage>
</organism>
<dbReference type="InterPro" id="IPR028259">
    <property type="entry name" value="AP2-like_int_N"/>
</dbReference>
<name>A0ABX6IAC8_9BACI</name>
<keyword evidence="4" id="KW-1185">Reference proteome</keyword>
<evidence type="ECO:0000313" key="3">
    <source>
        <dbReference type="EMBL" id="QHH91774.1"/>
    </source>
</evidence>
<feature type="domain" description="AP2-like integrase N-terminal" evidence="2">
    <location>
        <begin position="13"/>
        <end position="39"/>
    </location>
</feature>
<dbReference type="Pfam" id="PF14657">
    <property type="entry name" value="Arm-DNA-bind_4"/>
    <property type="match status" value="1"/>
</dbReference>
<feature type="region of interest" description="Disordered" evidence="1">
    <location>
        <begin position="25"/>
        <end position="45"/>
    </location>
</feature>
<proteinExistence type="predicted"/>
<dbReference type="EMBL" id="CP041979">
    <property type="protein sequence ID" value="QHH91774.1"/>
    <property type="molecule type" value="Genomic_DNA"/>
</dbReference>
<accession>A0ABX6IAC8</accession>
<dbReference type="Proteomes" id="UP000464796">
    <property type="component" value="Chromosome"/>
</dbReference>
<gene>
    <name evidence="3" type="ORF">FPL01_26215</name>
</gene>
<sequence>MGGSVKKDLKSGTYYFVIDIGIQPNGKRKQKRSGGFEKKMMRRQP</sequence>
<evidence type="ECO:0000313" key="4">
    <source>
        <dbReference type="Proteomes" id="UP000464796"/>
    </source>
</evidence>
<evidence type="ECO:0000259" key="2">
    <source>
        <dbReference type="Pfam" id="PF14657"/>
    </source>
</evidence>
<reference evidence="3 4" key="1">
    <citation type="submission" date="2019-07" db="EMBL/GenBank/DDBJ databases">
        <authorList>
            <person name="Yu W.S."/>
            <person name="Cheong H.-M."/>
            <person name="Choi Y."/>
            <person name="Hwang K.J."/>
            <person name="Jung K."/>
            <person name="Lee S."/>
            <person name="Choi C."/>
        </authorList>
    </citation>
    <scope>NUCLEOTIDE SEQUENCE [LARGE SCALE GENOMIC DNA]</scope>
    <source>
        <strain evidence="3 4">NCCP 15909</strain>
    </source>
</reference>